<evidence type="ECO:0000313" key="1">
    <source>
        <dbReference type="EMBL" id="ORM87954.1"/>
    </source>
</evidence>
<accession>A0A1X1EGS3</accession>
<proteinExistence type="predicted"/>
<reference evidence="1 2" key="1">
    <citation type="journal article" date="2017" name="Antonie Van Leeuwenhoek">
        <title>Phylogenomic resolution of the bacterial genus Pantoea and its relationship with Erwinia and Tatumella.</title>
        <authorList>
            <person name="Palmer M."/>
            <person name="Steenkamp E.T."/>
            <person name="Coetzee M.P."/>
            <person name="Chan W.Y."/>
            <person name="van Zyl E."/>
            <person name="De Maayer P."/>
            <person name="Coutinho T.A."/>
            <person name="Blom J."/>
            <person name="Smits T.H."/>
            <person name="Duffy B."/>
            <person name="Venter S.N."/>
        </authorList>
    </citation>
    <scope>NUCLEOTIDE SEQUENCE [LARGE SCALE GENOMIC DNA]</scope>
    <source>
        <strain evidence="1 2">LMG 2657</strain>
    </source>
</reference>
<organism evidence="1 2">
    <name type="scientific">Pantoea cypripedii</name>
    <name type="common">Pectobacterium cypripedii</name>
    <name type="synonym">Erwinia cypripedii</name>
    <dbReference type="NCBI Taxonomy" id="55209"/>
    <lineage>
        <taxon>Bacteria</taxon>
        <taxon>Pseudomonadati</taxon>
        <taxon>Pseudomonadota</taxon>
        <taxon>Gammaproteobacteria</taxon>
        <taxon>Enterobacterales</taxon>
        <taxon>Erwiniaceae</taxon>
        <taxon>Pantoea</taxon>
    </lineage>
</organism>
<sequence>MAGMMKQRLAAAGEKILNKYNAGDRRNNFTWQTIAGLKNQSGRVVHNAQVNTLKSILVQRCHFMVQINIIMTS</sequence>
<protein>
    <submittedName>
        <fullName evidence="1">Uncharacterized protein</fullName>
    </submittedName>
</protein>
<dbReference type="Proteomes" id="UP000193749">
    <property type="component" value="Unassembled WGS sequence"/>
</dbReference>
<keyword evidence="2" id="KW-1185">Reference proteome</keyword>
<gene>
    <name evidence="1" type="ORF">HA50_28880</name>
</gene>
<dbReference type="EMBL" id="MLJI01000003">
    <property type="protein sequence ID" value="ORM87954.1"/>
    <property type="molecule type" value="Genomic_DNA"/>
</dbReference>
<evidence type="ECO:0000313" key="2">
    <source>
        <dbReference type="Proteomes" id="UP000193749"/>
    </source>
</evidence>
<dbReference type="RefSeq" id="WP_084880917.1">
    <property type="nucleotide sequence ID" value="NZ_JAGGMY010000004.1"/>
</dbReference>
<dbReference type="AlphaFoldDB" id="A0A1X1EGS3"/>
<dbReference type="STRING" id="55209.HA50_28880"/>
<name>A0A1X1EGS3_PANCY</name>
<comment type="caution">
    <text evidence="1">The sequence shown here is derived from an EMBL/GenBank/DDBJ whole genome shotgun (WGS) entry which is preliminary data.</text>
</comment>